<proteinExistence type="predicted"/>
<keyword evidence="2" id="KW-1185">Reference proteome</keyword>
<accession>A0ABY7ENZ1</accession>
<organism evidence="1 2">
    <name type="scientific">Mya arenaria</name>
    <name type="common">Soft-shell clam</name>
    <dbReference type="NCBI Taxonomy" id="6604"/>
    <lineage>
        <taxon>Eukaryota</taxon>
        <taxon>Metazoa</taxon>
        <taxon>Spiralia</taxon>
        <taxon>Lophotrochozoa</taxon>
        <taxon>Mollusca</taxon>
        <taxon>Bivalvia</taxon>
        <taxon>Autobranchia</taxon>
        <taxon>Heteroconchia</taxon>
        <taxon>Euheterodonta</taxon>
        <taxon>Imparidentia</taxon>
        <taxon>Neoheterodontei</taxon>
        <taxon>Myida</taxon>
        <taxon>Myoidea</taxon>
        <taxon>Myidae</taxon>
        <taxon>Mya</taxon>
    </lineage>
</organism>
<evidence type="ECO:0000313" key="1">
    <source>
        <dbReference type="EMBL" id="WAR10677.1"/>
    </source>
</evidence>
<dbReference type="EMBL" id="CP111018">
    <property type="protein sequence ID" value="WAR10677.1"/>
    <property type="molecule type" value="Genomic_DNA"/>
</dbReference>
<name>A0ABY7ENZ1_MYAAR</name>
<protein>
    <submittedName>
        <fullName evidence="1">Uncharacterized protein</fullName>
    </submittedName>
</protein>
<reference evidence="1" key="1">
    <citation type="submission" date="2022-11" db="EMBL/GenBank/DDBJ databases">
        <title>Centuries of genome instability and evolution in soft-shell clam transmissible cancer (bioRxiv).</title>
        <authorList>
            <person name="Hart S.F.M."/>
            <person name="Yonemitsu M.A."/>
            <person name="Giersch R.M."/>
            <person name="Beal B.F."/>
            <person name="Arriagada G."/>
            <person name="Davis B.W."/>
            <person name="Ostrander E.A."/>
            <person name="Goff S.P."/>
            <person name="Metzger M.J."/>
        </authorList>
    </citation>
    <scope>NUCLEOTIDE SEQUENCE</scope>
    <source>
        <strain evidence="1">MELC-2E11</strain>
        <tissue evidence="1">Siphon/mantle</tissue>
    </source>
</reference>
<sequence>MHECNFTRKYVQHFALLSEAVYILLGDKIYLTNLKRAEKLLDEFYCQLPKLYGQGSCGLNVHNVQFGHGVVLLLKMPMQNYFSQCMEQVTLFNKL</sequence>
<evidence type="ECO:0000313" key="2">
    <source>
        <dbReference type="Proteomes" id="UP001164746"/>
    </source>
</evidence>
<gene>
    <name evidence="1" type="ORF">MAR_035753</name>
</gene>
<dbReference type="Proteomes" id="UP001164746">
    <property type="component" value="Chromosome 7"/>
</dbReference>